<dbReference type="Pfam" id="PF20241">
    <property type="entry name" value="DUF6598"/>
    <property type="match status" value="1"/>
</dbReference>
<reference evidence="2" key="1">
    <citation type="submission" date="2022-08" db="EMBL/GenBank/DDBJ databases">
        <authorList>
            <person name="Marques A."/>
        </authorList>
    </citation>
    <scope>NUCLEOTIDE SEQUENCE</scope>
    <source>
        <strain evidence="2">RhyPub2mFocal</strain>
        <tissue evidence="2">Leaves</tissue>
    </source>
</reference>
<dbReference type="EMBL" id="JAMFTS010000005">
    <property type="protein sequence ID" value="KAJ4749619.1"/>
    <property type="molecule type" value="Genomic_DNA"/>
</dbReference>
<dbReference type="AlphaFoldDB" id="A0AAV8C4C9"/>
<keyword evidence="3" id="KW-1185">Reference proteome</keyword>
<feature type="domain" description="DUF6598" evidence="1">
    <location>
        <begin position="64"/>
        <end position="318"/>
    </location>
</feature>
<evidence type="ECO:0000259" key="1">
    <source>
        <dbReference type="Pfam" id="PF20241"/>
    </source>
</evidence>
<evidence type="ECO:0000313" key="2">
    <source>
        <dbReference type="EMBL" id="KAJ4749619.1"/>
    </source>
</evidence>
<sequence>MVFRTLSNPRRRRRIKDKAGGAGLKPINLEIMSILDIKAGHPEEAQVDFSTSTESEMIKKRALVEVFSICYIGEERATAKEYIHGVIFLKASNRKYAIYQDRGDGEPSHINSEGDFILTDPECPVEVDDTLIIYPRLFSIICMCDWRITVTLWQRSPTDVFMEKTFETKHGLMRVNFAVYSDGLEAKLEVSFCNFDLNKWQERDEPIQIYGTIKGSNSVVNHSEAKSTFFDHMTSQECITIDPRSLNNAKITLPLSKSLIVIPRESIMSVETRLYIHRALRDEPISTDSFVFLPRPGSSSTLEQKTLVGNLGTINVKITWSN</sequence>
<organism evidence="2 3">
    <name type="scientific">Rhynchospora pubera</name>
    <dbReference type="NCBI Taxonomy" id="906938"/>
    <lineage>
        <taxon>Eukaryota</taxon>
        <taxon>Viridiplantae</taxon>
        <taxon>Streptophyta</taxon>
        <taxon>Embryophyta</taxon>
        <taxon>Tracheophyta</taxon>
        <taxon>Spermatophyta</taxon>
        <taxon>Magnoliopsida</taxon>
        <taxon>Liliopsida</taxon>
        <taxon>Poales</taxon>
        <taxon>Cyperaceae</taxon>
        <taxon>Cyperoideae</taxon>
        <taxon>Rhynchosporeae</taxon>
        <taxon>Rhynchospora</taxon>
    </lineage>
</organism>
<protein>
    <submittedName>
        <fullName evidence="2">rRNA N-glycosidase</fullName>
    </submittedName>
</protein>
<accession>A0AAV8C4C9</accession>
<comment type="caution">
    <text evidence="2">The sequence shown here is derived from an EMBL/GenBank/DDBJ whole genome shotgun (WGS) entry which is preliminary data.</text>
</comment>
<dbReference type="Proteomes" id="UP001140206">
    <property type="component" value="Chromosome 5"/>
</dbReference>
<proteinExistence type="predicted"/>
<name>A0AAV8C4C9_9POAL</name>
<evidence type="ECO:0000313" key="3">
    <source>
        <dbReference type="Proteomes" id="UP001140206"/>
    </source>
</evidence>
<gene>
    <name evidence="2" type="ORF">LUZ62_084024</name>
</gene>
<dbReference type="InterPro" id="IPR046533">
    <property type="entry name" value="DUF6598"/>
</dbReference>